<name>A0A9N9VI17_9HYPO</name>
<dbReference type="Proteomes" id="UP000696573">
    <property type="component" value="Unassembled WGS sequence"/>
</dbReference>
<evidence type="ECO:0000313" key="2">
    <source>
        <dbReference type="Proteomes" id="UP000696573"/>
    </source>
</evidence>
<keyword evidence="2" id="KW-1185">Reference proteome</keyword>
<evidence type="ECO:0000313" key="1">
    <source>
        <dbReference type="EMBL" id="CAH0023521.1"/>
    </source>
</evidence>
<proteinExistence type="predicted"/>
<dbReference type="AlphaFoldDB" id="A0A9N9VI17"/>
<protein>
    <submittedName>
        <fullName evidence="1">Uncharacterized protein</fullName>
    </submittedName>
</protein>
<dbReference type="OrthoDB" id="5142227at2759"/>
<dbReference type="EMBL" id="CABFNQ020000692">
    <property type="protein sequence ID" value="CAH0023521.1"/>
    <property type="molecule type" value="Genomic_DNA"/>
</dbReference>
<gene>
    <name evidence="1" type="ORF">CRHIZ90672A_00010965</name>
</gene>
<sequence length="193" mass="21351">MDDQPLQLSPEMGQQFLPAYVDLGLFQDGPALPMDFPPPHAGLDSLQAEGIMVMQAKHAELFEAYAKNKQSQESLVKGLTQFHGRASAALDEKTAATKAMKELLDEQSALDPQCFAMRHAEALNELQITTECEASLSRLVETGHRDLRKVTQEGGDIVFQLKVLEVQLQNADPSFQLYDYGKVGPEVEDEMMA</sequence>
<accession>A0A9N9VI17</accession>
<organism evidence="1 2">
    <name type="scientific">Clonostachys rhizophaga</name>
    <dbReference type="NCBI Taxonomy" id="160324"/>
    <lineage>
        <taxon>Eukaryota</taxon>
        <taxon>Fungi</taxon>
        <taxon>Dikarya</taxon>
        <taxon>Ascomycota</taxon>
        <taxon>Pezizomycotina</taxon>
        <taxon>Sordariomycetes</taxon>
        <taxon>Hypocreomycetidae</taxon>
        <taxon>Hypocreales</taxon>
        <taxon>Bionectriaceae</taxon>
        <taxon>Clonostachys</taxon>
    </lineage>
</organism>
<comment type="caution">
    <text evidence="1">The sequence shown here is derived from an EMBL/GenBank/DDBJ whole genome shotgun (WGS) entry which is preliminary data.</text>
</comment>
<reference evidence="1" key="1">
    <citation type="submission" date="2021-10" db="EMBL/GenBank/DDBJ databases">
        <authorList>
            <person name="Piombo E."/>
        </authorList>
    </citation>
    <scope>NUCLEOTIDE SEQUENCE</scope>
</reference>